<dbReference type="GO" id="GO:0008168">
    <property type="term" value="F:methyltransferase activity"/>
    <property type="evidence" value="ECO:0007669"/>
    <property type="project" value="UniProtKB-KW"/>
</dbReference>
<dbReference type="OrthoDB" id="5565939at2"/>
<dbReference type="EMBL" id="SLWQ01000006">
    <property type="protein sequence ID" value="TCO40044.1"/>
    <property type="molecule type" value="Genomic_DNA"/>
</dbReference>
<dbReference type="Gene3D" id="3.40.50.150">
    <property type="entry name" value="Vaccinia Virus protein VP39"/>
    <property type="match status" value="1"/>
</dbReference>
<dbReference type="RefSeq" id="WP_131998660.1">
    <property type="nucleotide sequence ID" value="NZ_JACGXM010000007.1"/>
</dbReference>
<dbReference type="Pfam" id="PF13649">
    <property type="entry name" value="Methyltransf_25"/>
    <property type="match status" value="1"/>
</dbReference>
<dbReference type="Proteomes" id="UP000294862">
    <property type="component" value="Unassembled WGS sequence"/>
</dbReference>
<keyword evidence="2" id="KW-0489">Methyltransferase</keyword>
<proteinExistence type="predicted"/>
<dbReference type="AlphaFoldDB" id="A0A4R2I706"/>
<evidence type="ECO:0000313" key="2">
    <source>
        <dbReference type="EMBL" id="TCO40044.1"/>
    </source>
</evidence>
<keyword evidence="3" id="KW-1185">Reference proteome</keyword>
<dbReference type="SUPFAM" id="SSF53335">
    <property type="entry name" value="S-adenosyl-L-methionine-dependent methyltransferases"/>
    <property type="match status" value="1"/>
</dbReference>
<organism evidence="2 3">
    <name type="scientific">Dokdonella fugitiva</name>
    <dbReference type="NCBI Taxonomy" id="328517"/>
    <lineage>
        <taxon>Bacteria</taxon>
        <taxon>Pseudomonadati</taxon>
        <taxon>Pseudomonadota</taxon>
        <taxon>Gammaproteobacteria</taxon>
        <taxon>Lysobacterales</taxon>
        <taxon>Rhodanobacteraceae</taxon>
        <taxon>Dokdonella</taxon>
    </lineage>
</organism>
<protein>
    <submittedName>
        <fullName evidence="2">Methyltransferase family protein</fullName>
    </submittedName>
</protein>
<sequence length="219" mass="24902">MPHAADRDIARRVASRYRRPWHRDYARAKLRMDPVYDAVAEVVDGEQPLLDIGCGLGLLGFYLRERGWRGDYLGVDFDASKVAEARRAVNGEANLVFDDGIAQRLPPFHGHVALLDVLHYLGRDEQSALLREAAARIAPGAALVVRSVLRDRGWRFRATVVEEWFLYAVRWMRSPAKHYPLRADIEQPLLDAGLAVDVHPLWGRTPFNSFVIVARRPRT</sequence>
<comment type="caution">
    <text evidence="2">The sequence shown here is derived from an EMBL/GenBank/DDBJ whole genome shotgun (WGS) entry which is preliminary data.</text>
</comment>
<feature type="domain" description="Methyltransferase" evidence="1">
    <location>
        <begin position="50"/>
        <end position="140"/>
    </location>
</feature>
<gene>
    <name evidence="2" type="ORF">EV148_106199</name>
</gene>
<keyword evidence="2" id="KW-0808">Transferase</keyword>
<name>A0A4R2I706_9GAMM</name>
<evidence type="ECO:0000259" key="1">
    <source>
        <dbReference type="Pfam" id="PF13649"/>
    </source>
</evidence>
<reference evidence="2 3" key="1">
    <citation type="journal article" date="2015" name="Stand. Genomic Sci.">
        <title>Genomic Encyclopedia of Bacterial and Archaeal Type Strains, Phase III: the genomes of soil and plant-associated and newly described type strains.</title>
        <authorList>
            <person name="Whitman W.B."/>
            <person name="Woyke T."/>
            <person name="Klenk H.P."/>
            <person name="Zhou Y."/>
            <person name="Lilburn T.G."/>
            <person name="Beck B.J."/>
            <person name="De Vos P."/>
            <person name="Vandamme P."/>
            <person name="Eisen J.A."/>
            <person name="Garrity G."/>
            <person name="Hugenholtz P."/>
            <person name="Kyrpides N.C."/>
        </authorList>
    </citation>
    <scope>NUCLEOTIDE SEQUENCE [LARGE SCALE GENOMIC DNA]</scope>
    <source>
        <strain evidence="2 3">A3</strain>
    </source>
</reference>
<evidence type="ECO:0000313" key="3">
    <source>
        <dbReference type="Proteomes" id="UP000294862"/>
    </source>
</evidence>
<dbReference type="InterPro" id="IPR041698">
    <property type="entry name" value="Methyltransf_25"/>
</dbReference>
<dbReference type="InterPro" id="IPR029063">
    <property type="entry name" value="SAM-dependent_MTases_sf"/>
</dbReference>
<dbReference type="GO" id="GO:0032259">
    <property type="term" value="P:methylation"/>
    <property type="evidence" value="ECO:0007669"/>
    <property type="project" value="UniProtKB-KW"/>
</dbReference>
<accession>A0A4R2I706</accession>